<proteinExistence type="predicted"/>
<name>A0A061HVY5_CRIGR</name>
<accession>A0A061HVY5</accession>
<sequence length="195" mass="22405">MESIHCGIRQNSKNIITLSFEIKMQFWFYFTDFLVRYKRIQLRQAIPDGKNPIIAVKVALCYSFLQVKANCEMRCFLSTSGLYWLNFGETEDIGIQCGQEDLTTNSRVYSSLTLKPEFKYNLQMFEVAQYNCDHLELVPLCPLLPLPSLPPPLIYSSDKVLAITNNAAMNVVEQMFLLYECAFFGYMPKRGMAGS</sequence>
<dbReference type="EMBL" id="KE682641">
    <property type="protein sequence ID" value="ERE66507.1"/>
    <property type="molecule type" value="Genomic_DNA"/>
</dbReference>
<protein>
    <submittedName>
        <fullName evidence="1">Uncharacterized protein</fullName>
    </submittedName>
</protein>
<dbReference type="Proteomes" id="UP000030759">
    <property type="component" value="Unassembled WGS sequence"/>
</dbReference>
<evidence type="ECO:0000313" key="1">
    <source>
        <dbReference type="EMBL" id="ERE66507.1"/>
    </source>
</evidence>
<dbReference type="AlphaFoldDB" id="A0A061HVY5"/>
<reference evidence="2" key="1">
    <citation type="journal article" date="2013" name="Nat. Biotechnol.">
        <title>Chinese hamster genome sequenced from sorted chromosomes.</title>
        <authorList>
            <person name="Brinkrolf K."/>
            <person name="Rupp O."/>
            <person name="Laux H."/>
            <person name="Kollin F."/>
            <person name="Ernst W."/>
            <person name="Linke B."/>
            <person name="Kofler R."/>
            <person name="Romand S."/>
            <person name="Hesse F."/>
            <person name="Budach W.E."/>
            <person name="Galosy S."/>
            <person name="Muller D."/>
            <person name="Noll T."/>
            <person name="Wienberg J."/>
            <person name="Jostock T."/>
            <person name="Leonard M."/>
            <person name="Grillari J."/>
            <person name="Tauch A."/>
            <person name="Goesmann A."/>
            <person name="Helk B."/>
            <person name="Mott J.E."/>
            <person name="Puhler A."/>
            <person name="Borth N."/>
        </authorList>
    </citation>
    <scope>NUCLEOTIDE SEQUENCE [LARGE SCALE GENOMIC DNA]</scope>
    <source>
        <strain evidence="2">17A/GY</strain>
    </source>
</reference>
<gene>
    <name evidence="1" type="ORF">H671_8g19368</name>
</gene>
<evidence type="ECO:0000313" key="2">
    <source>
        <dbReference type="Proteomes" id="UP000030759"/>
    </source>
</evidence>
<organism evidence="1 2">
    <name type="scientific">Cricetulus griseus</name>
    <name type="common">Chinese hamster</name>
    <name type="synonym">Cricetulus barabensis griseus</name>
    <dbReference type="NCBI Taxonomy" id="10029"/>
    <lineage>
        <taxon>Eukaryota</taxon>
        <taxon>Metazoa</taxon>
        <taxon>Chordata</taxon>
        <taxon>Craniata</taxon>
        <taxon>Vertebrata</taxon>
        <taxon>Euteleostomi</taxon>
        <taxon>Mammalia</taxon>
        <taxon>Eutheria</taxon>
        <taxon>Euarchontoglires</taxon>
        <taxon>Glires</taxon>
        <taxon>Rodentia</taxon>
        <taxon>Myomorpha</taxon>
        <taxon>Muroidea</taxon>
        <taxon>Cricetidae</taxon>
        <taxon>Cricetinae</taxon>
        <taxon>Cricetulus</taxon>
    </lineage>
</organism>